<organism evidence="1 2">
    <name type="scientific">Fulvitalea axinellae</name>
    <dbReference type="NCBI Taxonomy" id="1182444"/>
    <lineage>
        <taxon>Bacteria</taxon>
        <taxon>Pseudomonadati</taxon>
        <taxon>Bacteroidota</taxon>
        <taxon>Cytophagia</taxon>
        <taxon>Cytophagales</taxon>
        <taxon>Persicobacteraceae</taxon>
        <taxon>Fulvitalea</taxon>
    </lineage>
</organism>
<gene>
    <name evidence="1" type="ORF">FUAX_52830</name>
</gene>
<geneLocation type="plasmid" evidence="1 2">
    <name>pFA7</name>
</geneLocation>
<proteinExistence type="predicted"/>
<dbReference type="Proteomes" id="UP001348817">
    <property type="component" value="Plasmid pFA7"/>
</dbReference>
<keyword evidence="1" id="KW-0614">Plasmid</keyword>
<keyword evidence="2" id="KW-1185">Reference proteome</keyword>
<dbReference type="EMBL" id="AP025321">
    <property type="protein sequence ID" value="BDD12851.1"/>
    <property type="molecule type" value="Genomic_DNA"/>
</dbReference>
<reference evidence="1 2" key="1">
    <citation type="submission" date="2021-12" db="EMBL/GenBank/DDBJ databases">
        <title>Genome sequencing of bacteria with rrn-lacking chromosome and rrn-plasmid.</title>
        <authorList>
            <person name="Anda M."/>
            <person name="Iwasaki W."/>
        </authorList>
    </citation>
    <scope>NUCLEOTIDE SEQUENCE [LARGE SCALE GENOMIC DNA]</scope>
    <source>
        <strain evidence="1 2">DSM 100852</strain>
        <plasmid evidence="1 2">pFA7</plasmid>
    </source>
</reference>
<dbReference type="KEGG" id="fax:FUAX_52830"/>
<protein>
    <submittedName>
        <fullName evidence="1">Uncharacterized protein</fullName>
    </submittedName>
</protein>
<evidence type="ECO:0000313" key="1">
    <source>
        <dbReference type="EMBL" id="BDD12851.1"/>
    </source>
</evidence>
<name>A0AAU9DI93_9BACT</name>
<dbReference type="AlphaFoldDB" id="A0AAU9DI93"/>
<evidence type="ECO:0000313" key="2">
    <source>
        <dbReference type="Proteomes" id="UP001348817"/>
    </source>
</evidence>
<sequence length="42" mass="4810">MVLLMSGFHVTKACFERNSPKIPNKPIAIDLYPKAKKCFMKL</sequence>
<accession>A0AAU9DI93</accession>